<accession>A0A9P6Y7T1</accession>
<organism evidence="1 2">
    <name type="scientific">Rhizopus oryzae</name>
    <name type="common">Mucormycosis agent</name>
    <name type="synonym">Rhizopus arrhizus var. delemar</name>
    <dbReference type="NCBI Taxonomy" id="64495"/>
    <lineage>
        <taxon>Eukaryota</taxon>
        <taxon>Fungi</taxon>
        <taxon>Fungi incertae sedis</taxon>
        <taxon>Mucoromycota</taxon>
        <taxon>Mucoromycotina</taxon>
        <taxon>Mucoromycetes</taxon>
        <taxon>Mucorales</taxon>
        <taxon>Mucorineae</taxon>
        <taxon>Rhizopodaceae</taxon>
        <taxon>Rhizopus</taxon>
    </lineage>
</organism>
<proteinExistence type="predicted"/>
<dbReference type="OrthoDB" id="2284464at2759"/>
<sequence>MRFQIYSEDRKGNTFDELGNDAVDMDADEEQFPLVNITNFDEYLGLKALVFEQRKNTEGRADSLISDKNVQKGTYKMYSNDVKQEKS</sequence>
<dbReference type="EMBL" id="JAANIT010001216">
    <property type="protein sequence ID" value="KAG1541556.1"/>
    <property type="molecule type" value="Genomic_DNA"/>
</dbReference>
<comment type="caution">
    <text evidence="1">The sequence shown here is derived from an EMBL/GenBank/DDBJ whole genome shotgun (WGS) entry which is preliminary data.</text>
</comment>
<dbReference type="Proteomes" id="UP000717996">
    <property type="component" value="Unassembled WGS sequence"/>
</dbReference>
<name>A0A9P6Y7T1_RHIOR</name>
<evidence type="ECO:0000313" key="1">
    <source>
        <dbReference type="EMBL" id="KAG1541556.1"/>
    </source>
</evidence>
<evidence type="ECO:0000313" key="2">
    <source>
        <dbReference type="Proteomes" id="UP000717996"/>
    </source>
</evidence>
<dbReference type="AlphaFoldDB" id="A0A9P6Y7T1"/>
<reference evidence="1" key="1">
    <citation type="journal article" date="2020" name="Microb. Genom.">
        <title>Genetic diversity of clinical and environmental Mucorales isolates obtained from an investigation of mucormycosis cases among solid organ transplant recipients.</title>
        <authorList>
            <person name="Nguyen M.H."/>
            <person name="Kaul D."/>
            <person name="Muto C."/>
            <person name="Cheng S.J."/>
            <person name="Richter R.A."/>
            <person name="Bruno V.M."/>
            <person name="Liu G."/>
            <person name="Beyhan S."/>
            <person name="Sundermann A.J."/>
            <person name="Mounaud S."/>
            <person name="Pasculle A.W."/>
            <person name="Nierman W.C."/>
            <person name="Driscoll E."/>
            <person name="Cumbie R."/>
            <person name="Clancy C.J."/>
            <person name="Dupont C.L."/>
        </authorList>
    </citation>
    <scope>NUCLEOTIDE SEQUENCE</scope>
    <source>
        <strain evidence="1">GL16</strain>
    </source>
</reference>
<gene>
    <name evidence="1" type="ORF">G6F51_007819</name>
</gene>
<protein>
    <submittedName>
        <fullName evidence="1">Uncharacterized protein</fullName>
    </submittedName>
</protein>